<protein>
    <submittedName>
        <fullName evidence="4">Pentatricopeptide repeat-containing protein At5g66520 isoform X1</fullName>
    </submittedName>
</protein>
<dbReference type="GeneID" id="107417421"/>
<organism evidence="3 4">
    <name type="scientific">Ziziphus jujuba</name>
    <name type="common">Chinese jujube</name>
    <name type="synonym">Ziziphus sativa</name>
    <dbReference type="NCBI Taxonomy" id="326968"/>
    <lineage>
        <taxon>Eukaryota</taxon>
        <taxon>Viridiplantae</taxon>
        <taxon>Streptophyta</taxon>
        <taxon>Embryophyta</taxon>
        <taxon>Tracheophyta</taxon>
        <taxon>Spermatophyta</taxon>
        <taxon>Magnoliopsida</taxon>
        <taxon>eudicotyledons</taxon>
        <taxon>Gunneridae</taxon>
        <taxon>Pentapetalae</taxon>
        <taxon>rosids</taxon>
        <taxon>fabids</taxon>
        <taxon>Rosales</taxon>
        <taxon>Rhamnaceae</taxon>
        <taxon>Paliureae</taxon>
        <taxon>Ziziphus</taxon>
    </lineage>
</organism>
<dbReference type="PANTHER" id="PTHR47926:SF529">
    <property type="entry name" value="TETRATRICOPEPTIDE-LIKE HELICAL DOMAIN SUPERFAMILY"/>
    <property type="match status" value="1"/>
</dbReference>
<dbReference type="GO" id="GO:0009451">
    <property type="term" value="P:RNA modification"/>
    <property type="evidence" value="ECO:0007669"/>
    <property type="project" value="InterPro"/>
</dbReference>
<feature type="repeat" description="PPR" evidence="2">
    <location>
        <begin position="315"/>
        <end position="349"/>
    </location>
</feature>
<name>A0A6P6FMD9_ZIZJJ</name>
<evidence type="ECO:0000256" key="1">
    <source>
        <dbReference type="ARBA" id="ARBA00022737"/>
    </source>
</evidence>
<dbReference type="NCBIfam" id="TIGR00756">
    <property type="entry name" value="PPR"/>
    <property type="match status" value="2"/>
</dbReference>
<dbReference type="AlphaFoldDB" id="A0A6P6FMD9"/>
<dbReference type="InParanoid" id="A0A6P6FMD9"/>
<keyword evidence="1" id="KW-0677">Repeat</keyword>
<dbReference type="PANTHER" id="PTHR47926">
    <property type="entry name" value="PENTATRICOPEPTIDE REPEAT-CONTAINING PROTEIN"/>
    <property type="match status" value="1"/>
</dbReference>
<keyword evidence="3" id="KW-1185">Reference proteome</keyword>
<dbReference type="RefSeq" id="XP_024922893.2">
    <property type="nucleotide sequence ID" value="XM_025067125.3"/>
</dbReference>
<reference evidence="4" key="2">
    <citation type="submission" date="2025-08" db="UniProtKB">
        <authorList>
            <consortium name="RefSeq"/>
        </authorList>
    </citation>
    <scope>IDENTIFICATION</scope>
    <source>
        <tissue evidence="4">Seedling</tissue>
    </source>
</reference>
<feature type="repeat" description="PPR" evidence="2">
    <location>
        <begin position="117"/>
        <end position="151"/>
    </location>
</feature>
<gene>
    <name evidence="4" type="primary">LOC107417421</name>
</gene>
<dbReference type="GO" id="GO:0003729">
    <property type="term" value="F:mRNA binding"/>
    <property type="evidence" value="ECO:0007669"/>
    <property type="project" value="UniProtKB-ARBA"/>
</dbReference>
<dbReference type="Proteomes" id="UP001652623">
    <property type="component" value="Chromosome 1"/>
</dbReference>
<dbReference type="Gene3D" id="1.25.40.10">
    <property type="entry name" value="Tetratricopeptide repeat domain"/>
    <property type="match status" value="3"/>
</dbReference>
<dbReference type="InterPro" id="IPR046960">
    <property type="entry name" value="PPR_At4g14850-like_plant"/>
</dbReference>
<evidence type="ECO:0000313" key="3">
    <source>
        <dbReference type="Proteomes" id="UP001652623"/>
    </source>
</evidence>
<proteinExistence type="predicted"/>
<dbReference type="InterPro" id="IPR011990">
    <property type="entry name" value="TPR-like_helical_dom_sf"/>
</dbReference>
<feature type="repeat" description="PPR" evidence="2">
    <location>
        <begin position="214"/>
        <end position="248"/>
    </location>
</feature>
<reference evidence="3" key="1">
    <citation type="submission" date="2025-05" db="UniProtKB">
        <authorList>
            <consortium name="RefSeq"/>
        </authorList>
    </citation>
    <scope>NUCLEOTIDE SEQUENCE [LARGE SCALE GENOMIC DNA]</scope>
</reference>
<sequence length="531" mass="58802">MAALAPASLPTPFTKNRIPATSTLVLLQMCQNFQEIRQVHAQLVVSGLLHCPPNAGRLLESYATLSHLDYDLSIFNATPCPDVFAYNTIIRGLTLGKDPYHSLLMYNQFLLDGLYPDNYTYTFVLKACSQLKAISEGKQVHCQILKAGTPPDTYINSSLISMYMNSGNLSCAEHVLAEFSQENTLANNSIISGYLSQGFVERARTVFNNMAAKDVASWSAMITGYTKNGLYAEALTIFQEMMVSQVCPNESTFVSSLSACAHMGALDQGRLIHAYINKIGAKITVKLGTALIDMYAKCGSIKCSYKTFRRMAHRDIVAWGAIISGFAMHGEACKCFELFDEMVAQGIQPNEVIFVAILSACRHAGCVELGHRYFYQMVHDFGITPSIEHYGCMVDLLGRAGHLAEAEEFILAMPEEPNSIIWGAILSACRTYSGQKIGNLAFRHLAELEPMSGDRYKLAGQMFSYAGEKENATRIRKFIKENDLGTTRGLSFIEVGCVITEFVSGKVDHRRGSEIHRMLETINRQLEIGRQ</sequence>
<dbReference type="Pfam" id="PF01535">
    <property type="entry name" value="PPR"/>
    <property type="match status" value="1"/>
</dbReference>
<evidence type="ECO:0000256" key="2">
    <source>
        <dbReference type="PROSITE-ProRule" id="PRU00708"/>
    </source>
</evidence>
<accession>A0A6P6FMD9</accession>
<dbReference type="PROSITE" id="PS51375">
    <property type="entry name" value="PPR"/>
    <property type="match status" value="3"/>
</dbReference>
<dbReference type="InterPro" id="IPR002885">
    <property type="entry name" value="PPR_rpt"/>
</dbReference>
<evidence type="ECO:0000313" key="4">
    <source>
        <dbReference type="RefSeq" id="XP_024922893.2"/>
    </source>
</evidence>
<dbReference type="Pfam" id="PF13041">
    <property type="entry name" value="PPR_2"/>
    <property type="match status" value="2"/>
</dbReference>